<dbReference type="Pfam" id="PF04122">
    <property type="entry name" value="CW_binding_2"/>
    <property type="match status" value="3"/>
</dbReference>
<dbReference type="InterPro" id="IPR051922">
    <property type="entry name" value="Bact_Sporulation_Assoc"/>
</dbReference>
<gene>
    <name evidence="3" type="ORF">ABFY20_15240</name>
</gene>
<evidence type="ECO:0000256" key="1">
    <source>
        <dbReference type="SAM" id="MobiDB-lite"/>
    </source>
</evidence>
<reference evidence="3" key="1">
    <citation type="submission" date="2024-05" db="EMBL/GenBank/DDBJ databases">
        <title>Herbiconiux sp. A18JL235.</title>
        <authorList>
            <person name="Zhang G."/>
        </authorList>
    </citation>
    <scope>NUCLEOTIDE SEQUENCE</scope>
    <source>
        <strain evidence="3">A18JL235</strain>
    </source>
</reference>
<feature type="compositionally biased region" description="Low complexity" evidence="1">
    <location>
        <begin position="62"/>
        <end position="143"/>
    </location>
</feature>
<feature type="signal peptide" evidence="2">
    <location>
        <begin position="1"/>
        <end position="33"/>
    </location>
</feature>
<evidence type="ECO:0000256" key="2">
    <source>
        <dbReference type="SAM" id="SignalP"/>
    </source>
</evidence>
<organism evidence="3">
    <name type="scientific">Herbiconiux sp. A18JL235</name>
    <dbReference type="NCBI Taxonomy" id="3152363"/>
    <lineage>
        <taxon>Bacteria</taxon>
        <taxon>Bacillati</taxon>
        <taxon>Actinomycetota</taxon>
        <taxon>Actinomycetes</taxon>
        <taxon>Micrococcales</taxon>
        <taxon>Microbacteriaceae</taxon>
        <taxon>Herbiconiux</taxon>
    </lineage>
</organism>
<feature type="compositionally biased region" description="Low complexity" evidence="1">
    <location>
        <begin position="150"/>
        <end position="161"/>
    </location>
</feature>
<proteinExistence type="predicted"/>
<evidence type="ECO:0000313" key="3">
    <source>
        <dbReference type="EMBL" id="XDI04678.1"/>
    </source>
</evidence>
<sequence length="720" mass="72394">MSSRGRMRTTASAGVAAAALLASLLSGPGAAFAAGSAPTPPPAPAATAEPSPATAPEPPTSAAPATDTAEADAPTGDVPTPATEAPTTDAPAPATEAPTTDAPTPATGAPTTDAPAPATDAPTTDAPTPATGAPTGAPAADTPTPRDDAPGPAIDAQAPEPTAEPTPEPRSSDEFPGDLSPLASFSTQSFTASDIVSDRHMFTGGELSAAEVQAFLQQQVPTCRDGYTCLKDYRVTTTTIAKSDECKAYQGASNESAATIISKVGVACGVSEKALLTLIQKESQLVEDDWPVKKQYDQATGFDCPDSAPCNPDYAGFFKQVYWAAWQLENYRIKPDQAQYRVGQTAPVLFFPGKAGDTCNPTSALNLTFRTAATAALYNYTPYQPNAAALAPGDGDACSSFGNLNFWGIYTDWFGYAQVDVDRVSGADRYSGAVAIAKAAYPGTAPVVYVASGQNYPDALSAGPAAAAGGGPLLLTDPASLPQSVADAIRVLAPKRIVVVGGTNSVSDAVKTRLAGLVPGVKVDRLGGASRYATSLLLVKDAFKTGASGAYLATGANFPDALSAGGAAGSKSQPVVLVDGSAGSLDASTTDALRGLGVSSLTIVGGVNSVSTGVENSAKAITPGKVTRASGADRYATSRAVNAAAYTSSDRAFLATGANFPDALAGSAWAGAAKAPLWVVPGTCVPTEVRTSLKPLGVVNVTLLGGPNSLAPAVESLSPC</sequence>
<dbReference type="EMBL" id="CP162511">
    <property type="protein sequence ID" value="XDI04678.1"/>
    <property type="molecule type" value="Genomic_DNA"/>
</dbReference>
<dbReference type="PANTHER" id="PTHR30032">
    <property type="entry name" value="N-ACETYLMURAMOYL-L-ALANINE AMIDASE-RELATED"/>
    <property type="match status" value="1"/>
</dbReference>
<dbReference type="RefSeq" id="WP_368497083.1">
    <property type="nucleotide sequence ID" value="NZ_CP162511.1"/>
</dbReference>
<dbReference type="InterPro" id="IPR007253">
    <property type="entry name" value="Cell_wall-bd_2"/>
</dbReference>
<dbReference type="Gene3D" id="3.40.50.12090">
    <property type="match status" value="2"/>
</dbReference>
<accession>A0AB39BES4</accession>
<dbReference type="PANTHER" id="PTHR30032:SF8">
    <property type="entry name" value="GERMINATION-SPECIFIC N-ACETYLMURAMOYL-L-ALANINE AMIDASE"/>
    <property type="match status" value="1"/>
</dbReference>
<feature type="region of interest" description="Disordered" evidence="1">
    <location>
        <begin position="29"/>
        <end position="184"/>
    </location>
</feature>
<dbReference type="AlphaFoldDB" id="A0AB39BES4"/>
<dbReference type="PROSITE" id="PS51318">
    <property type="entry name" value="TAT"/>
    <property type="match status" value="1"/>
</dbReference>
<keyword evidence="2" id="KW-0732">Signal</keyword>
<protein>
    <submittedName>
        <fullName evidence="3">Cell wall-binding repeat-containing protein</fullName>
    </submittedName>
</protein>
<feature type="chain" id="PRO_5044208130" evidence="2">
    <location>
        <begin position="34"/>
        <end position="720"/>
    </location>
</feature>
<name>A0AB39BES4_9MICO</name>
<dbReference type="InterPro" id="IPR006311">
    <property type="entry name" value="TAT_signal"/>
</dbReference>